<dbReference type="InterPro" id="IPR003329">
    <property type="entry name" value="Cytidylyl_trans"/>
</dbReference>
<evidence type="ECO:0000313" key="2">
    <source>
        <dbReference type="EMBL" id="ANH48983.1"/>
    </source>
</evidence>
<organism evidence="2 3">
    <name type="scientific">Helicobacter pylori</name>
    <name type="common">Campylobacter pylori</name>
    <dbReference type="NCBI Taxonomy" id="210"/>
    <lineage>
        <taxon>Bacteria</taxon>
        <taxon>Pseudomonadati</taxon>
        <taxon>Campylobacterota</taxon>
        <taxon>Epsilonproteobacteria</taxon>
        <taxon>Campylobacterales</taxon>
        <taxon>Helicobacteraceae</taxon>
        <taxon>Helicobacter</taxon>
    </lineage>
</organism>
<dbReference type="InterPro" id="IPR020039">
    <property type="entry name" value="PseF"/>
</dbReference>
<gene>
    <name evidence="2" type="ORF">AA977_01620</name>
</gene>
<dbReference type="NCBIfam" id="TIGR03584">
    <property type="entry name" value="PseF"/>
    <property type="match status" value="1"/>
</dbReference>
<dbReference type="PANTHER" id="PTHR21485">
    <property type="entry name" value="HAD SUPERFAMILY MEMBERS CMAS AND KDSC"/>
    <property type="match status" value="1"/>
</dbReference>
<accession>A0A1A9HGY3</accession>
<dbReference type="PATRIC" id="fig|210.2441.peg.336"/>
<name>A0A1A9HGY3_HELPX</name>
<dbReference type="Proteomes" id="UP000078062">
    <property type="component" value="Chromosome"/>
</dbReference>
<sequence length="229" mass="26137">MRVIAIILARSSSKRIKNKNVIDFFNKPMLAYPIETALNSKIFEKVFISSDSMEYVNLAKNYGASFLNLRPEVLANDRATTLEVMAYHMEELKLKDDDIACCLYGASVFLQEKHLKRAFEALKENQNADYVFTCSPFSASPYRSFSLENGVQMAFKEHLNARTQDLKTLYHDAGLLYMGKAQAFKEMRPIFSSNSIALELSPLEVQDIDTLEDLELAKLKYSRLKNSCQ</sequence>
<reference evidence="2 3" key="1">
    <citation type="submission" date="2014-04" db="EMBL/GenBank/DDBJ databases">
        <title>Detecting global and local adaptation in a worldwide sample of Helicobacter pylori genomes.</title>
        <authorList>
            <person name="Montano V."/>
            <person name="Didelot X."/>
            <person name="Foll M."/>
            <person name="Linz B."/>
            <person name="Reinhardt R."/>
            <person name="Suerbaum S."/>
            <person name="Moodley Y."/>
            <person name="Jensen J.D."/>
        </authorList>
    </citation>
    <scope>NUCLEOTIDE SEQUENCE [LARGE SCALE GENOMIC DNA]</scope>
    <source>
        <strain evidence="2 3">K26A1</strain>
    </source>
</reference>
<dbReference type="EMBL" id="CP011486">
    <property type="protein sequence ID" value="ANH48983.1"/>
    <property type="molecule type" value="Genomic_DNA"/>
</dbReference>
<dbReference type="Pfam" id="PF02348">
    <property type="entry name" value="CTP_transf_3"/>
    <property type="match status" value="1"/>
</dbReference>
<proteinExistence type="predicted"/>
<dbReference type="CDD" id="cd02513">
    <property type="entry name" value="CMP-NeuAc_Synthase"/>
    <property type="match status" value="1"/>
</dbReference>
<dbReference type="AlphaFoldDB" id="A0A1A9HGY3"/>
<dbReference type="InterPro" id="IPR029044">
    <property type="entry name" value="Nucleotide-diphossugar_trans"/>
</dbReference>
<dbReference type="SUPFAM" id="SSF53448">
    <property type="entry name" value="Nucleotide-diphospho-sugar transferases"/>
    <property type="match status" value="1"/>
</dbReference>
<dbReference type="EC" id="2.7.7.81" evidence="1"/>
<evidence type="ECO:0000256" key="1">
    <source>
        <dbReference type="NCBIfam" id="TIGR03584"/>
    </source>
</evidence>
<evidence type="ECO:0000313" key="3">
    <source>
        <dbReference type="Proteomes" id="UP000078062"/>
    </source>
</evidence>
<dbReference type="GO" id="GO:0008781">
    <property type="term" value="F:N-acylneuraminate cytidylyltransferase activity"/>
    <property type="evidence" value="ECO:0007669"/>
    <property type="project" value="TreeGrafter"/>
</dbReference>
<protein>
    <recommendedName>
        <fullName evidence="1">Pseudaminic acid cytidylyltransferase</fullName>
        <ecNumber evidence="1">2.7.7.81</ecNumber>
    </recommendedName>
</protein>
<dbReference type="Gene3D" id="3.90.550.10">
    <property type="entry name" value="Spore Coat Polysaccharide Biosynthesis Protein SpsA, Chain A"/>
    <property type="match status" value="1"/>
</dbReference>
<dbReference type="PANTHER" id="PTHR21485:SF6">
    <property type="entry name" value="N-ACYLNEURAMINATE CYTIDYLYLTRANSFERASE-RELATED"/>
    <property type="match status" value="1"/>
</dbReference>
<dbReference type="InterPro" id="IPR050793">
    <property type="entry name" value="CMP-NeuNAc_synthase"/>
</dbReference>
<dbReference type="RefSeq" id="WP_064435175.1">
    <property type="nucleotide sequence ID" value="NZ_CP011486.1"/>
</dbReference>